<sequence length="1392" mass="147514">MTAVFFALLAVGTLLGLVAALLIWRARAKGPSQAADTEGRLGRWIGSLVAALDYASTRRAWRYRLPWVLVLGEPGSGKTSLVLSASDLLQPQPDERYASLGIADASWSVMTGGALVDVAGQAWASAGPAGPRRTAGEEQASGATGGSASATSAGATAAVPPDSQKSRWGTLLGKLVDLRPERPVDAVILTVSARMLLGADLAELERSAAGAYRRLCDLQDTFGFVLPVSVVVTQCDRVDGFPAFWRAQPAGLLGQIFGWSASGLARNDTPAEWCEAAFATVGDELRALQIDAAARDEDPSSAEARDGMLLFPTFLQALEAPLGQWLSTAFRATLDRPGHLFRGIFFTGDIEGSGVAPRRDVSFVTGLLKDKVFAERGNARVVRASAWSRNRYLRGFQIAALTVAAVLAVGLGASAVTLHDKVARLDRALVQLRGEPAYAGGVCPSAGKISSLLLAVRELDTASFHWANPWSWFGQPLRRGAAQVVAGHVFADVILPGLACRLSVRAQNLLANGQAPLAAHQAASANLREARSTLTVQLRALTELEAGLATYEEVAKPFSGAATEDDLRRFARLLNFAYGLPASLVRPEETGSILAASLSWASTDARPTLPDDAARNYARQLGQMETRLRDALVLEAGAGQQLLLELGRGRGDAAAQTNELVWWLTWTRDNWLGRMSANAPRNLCAQLRADLAQQVRQLVLTDASSGHGAAGTAAAASPYNALLDETATIFSPQRCDVPVYARLDAIAVPPYDPLIVHTQGERAFNPAFTNEFAGLMALAKLPFMQVGHLREPFVCDAAALGWDADALGDATAYIAQYRGFRQRFGLAQGAAGPQPLYAQIASRQLESALNHALNRAQRPKPKGSNVWPAQSGTNALAPAPFDEQALAQTSRDLAGGLGTLVSIERAYQAFGFAGSFAALSGCLQQFADNRLSTVGSLAVQSQLYRPAASDTGPEFFDLGTIDATRDYLARQVARAQVLASYAAPFVTLAQNSGTARGNDPRMQTTAYWSNSIAEVNRYVPSNDPASEMGQLATLFVDRLNGMTAQNCGARLQNLAGASGANNLFASVRRNLIGYTELRCQGSDADAFSQLFALFDATLAGRYPFGESGAPEASLAAVRDFFAQYDLQSATLRAKLPMLPRPQQAPVRTFLDRLDEARRFLAATLRADGSLAVRVQPTFNVRPASERGADQIVRWQLSTAAQSAAYPNSVAALDWLAGQPLTLELTWADLSRFAPYVDPGVPDAPAVEGRRATFSAQGNWALMRVVQGHAADRGASPADGITLRFTVPIVVAEGAPVDASAGAAARRGPRPAATSFAQLMLNLRLEGTDPTSHAAVALKLPVFPARSPTLQPAASALRTSAGGPPIPSVPPLPPLQTLPPAVDVQTSSAASAD</sequence>
<dbReference type="STRING" id="28094.SAMN06295900_102409"/>
<gene>
    <name evidence="4" type="ORF">SAMN06295900_102409</name>
</gene>
<proteinExistence type="predicted"/>
<evidence type="ECO:0000256" key="1">
    <source>
        <dbReference type="SAM" id="MobiDB-lite"/>
    </source>
</evidence>
<dbReference type="OrthoDB" id="9758229at2"/>
<evidence type="ECO:0000259" key="3">
    <source>
        <dbReference type="Pfam" id="PF14331"/>
    </source>
</evidence>
<feature type="compositionally biased region" description="Pro residues" evidence="1">
    <location>
        <begin position="1363"/>
        <end position="1376"/>
    </location>
</feature>
<dbReference type="PANTHER" id="PTHR36153">
    <property type="entry name" value="INNER MEMBRANE PROTEIN-RELATED"/>
    <property type="match status" value="1"/>
</dbReference>
<dbReference type="PANTHER" id="PTHR36153:SF1">
    <property type="entry name" value="TYPE VI SECRETION SYSTEM COMPONENT TSSM1"/>
    <property type="match status" value="1"/>
</dbReference>
<dbReference type="RefSeq" id="WP_085225200.1">
    <property type="nucleotide sequence ID" value="NZ_BSQD01000002.1"/>
</dbReference>
<feature type="transmembrane region" description="Helical" evidence="2">
    <location>
        <begin position="398"/>
        <end position="418"/>
    </location>
</feature>
<evidence type="ECO:0000313" key="5">
    <source>
        <dbReference type="Proteomes" id="UP000192911"/>
    </source>
</evidence>
<dbReference type="GeneID" id="95552271"/>
<evidence type="ECO:0000313" key="4">
    <source>
        <dbReference type="EMBL" id="SMF09125.1"/>
    </source>
</evidence>
<feature type="domain" description="Type VI secretion system component TssM1 N-terminal" evidence="3">
    <location>
        <begin position="164"/>
        <end position="393"/>
    </location>
</feature>
<feature type="compositionally biased region" description="Low complexity" evidence="1">
    <location>
        <begin position="140"/>
        <end position="158"/>
    </location>
</feature>
<dbReference type="EMBL" id="FXAH01000002">
    <property type="protein sequence ID" value="SMF09125.1"/>
    <property type="molecule type" value="Genomic_DNA"/>
</dbReference>
<protein>
    <submittedName>
        <fullName evidence="4">Type VI secretion system protein ImpL</fullName>
    </submittedName>
</protein>
<keyword evidence="5" id="KW-1185">Reference proteome</keyword>
<keyword evidence="2" id="KW-1133">Transmembrane helix</keyword>
<organism evidence="4 5">
    <name type="scientific">Trinickia caryophylli</name>
    <name type="common">Paraburkholderia caryophylli</name>
    <dbReference type="NCBI Taxonomy" id="28094"/>
    <lineage>
        <taxon>Bacteria</taxon>
        <taxon>Pseudomonadati</taxon>
        <taxon>Pseudomonadota</taxon>
        <taxon>Betaproteobacteria</taxon>
        <taxon>Burkholderiales</taxon>
        <taxon>Burkholderiaceae</taxon>
        <taxon>Trinickia</taxon>
    </lineage>
</organism>
<dbReference type="Pfam" id="PF14331">
    <property type="entry name" value="IcmF-related_N"/>
    <property type="match status" value="1"/>
</dbReference>
<feature type="region of interest" description="Disordered" evidence="1">
    <location>
        <begin position="1352"/>
        <end position="1392"/>
    </location>
</feature>
<keyword evidence="2" id="KW-0812">Transmembrane</keyword>
<dbReference type="Proteomes" id="UP000192911">
    <property type="component" value="Unassembled WGS sequence"/>
</dbReference>
<dbReference type="InterPro" id="IPR027417">
    <property type="entry name" value="P-loop_NTPase"/>
</dbReference>
<keyword evidence="2" id="KW-0472">Membrane</keyword>
<feature type="region of interest" description="Disordered" evidence="1">
    <location>
        <begin position="126"/>
        <end position="165"/>
    </location>
</feature>
<dbReference type="InterPro" id="IPR025743">
    <property type="entry name" value="TssM1_N"/>
</dbReference>
<dbReference type="SUPFAM" id="SSF52540">
    <property type="entry name" value="P-loop containing nucleoside triphosphate hydrolases"/>
    <property type="match status" value="1"/>
</dbReference>
<accession>A0A1X7D5C3</accession>
<reference evidence="5" key="1">
    <citation type="submission" date="2017-04" db="EMBL/GenBank/DDBJ databases">
        <authorList>
            <person name="Varghese N."/>
            <person name="Submissions S."/>
        </authorList>
    </citation>
    <scope>NUCLEOTIDE SEQUENCE [LARGE SCALE GENOMIC DNA]</scope>
    <source>
        <strain evidence="5">Ballard 720</strain>
    </source>
</reference>
<feature type="compositionally biased region" description="Polar residues" evidence="1">
    <location>
        <begin position="1383"/>
        <end position="1392"/>
    </location>
</feature>
<dbReference type="InterPro" id="IPR053156">
    <property type="entry name" value="T6SS_TssM-like"/>
</dbReference>
<name>A0A1X7D5C3_TRICW</name>
<evidence type="ECO:0000256" key="2">
    <source>
        <dbReference type="SAM" id="Phobius"/>
    </source>
</evidence>